<keyword evidence="3" id="KW-1185">Reference proteome</keyword>
<dbReference type="EMBL" id="FONQ01000007">
    <property type="protein sequence ID" value="SFF02494.1"/>
    <property type="molecule type" value="Genomic_DNA"/>
</dbReference>
<keyword evidence="1" id="KW-0732">Signal</keyword>
<feature type="chain" id="PRO_5011435537" evidence="1">
    <location>
        <begin position="20"/>
        <end position="144"/>
    </location>
</feature>
<sequence>MKKLIYALFLPLFFNYSYSQESYSLTVKVNDLRNSKGVMLFILYNKEGSLPDEKLKKYYKKEITAISKNSSSATFNNLPKGNYAVFILHDENDNSKIDKKFILPTEGVGFSNFKNINLTNRPNFSKASFQINEDLTKAIKIIYK</sequence>
<evidence type="ECO:0000256" key="1">
    <source>
        <dbReference type="SAM" id="SignalP"/>
    </source>
</evidence>
<dbReference type="AlphaFoldDB" id="A0A1I2FAK2"/>
<proteinExistence type="predicted"/>
<reference evidence="3" key="1">
    <citation type="submission" date="2016-10" db="EMBL/GenBank/DDBJ databases">
        <authorList>
            <person name="Varghese N."/>
            <person name="Submissions S."/>
        </authorList>
    </citation>
    <scope>NUCLEOTIDE SEQUENCE [LARGE SCALE GENOMIC DNA]</scope>
    <source>
        <strain evidence="3">CGMCC 1.9227</strain>
    </source>
</reference>
<evidence type="ECO:0000313" key="3">
    <source>
        <dbReference type="Proteomes" id="UP000198596"/>
    </source>
</evidence>
<dbReference type="InterPro" id="IPR018673">
    <property type="entry name" value="DUF2141"/>
</dbReference>
<dbReference type="Proteomes" id="UP000198596">
    <property type="component" value="Unassembled WGS sequence"/>
</dbReference>
<dbReference type="STRING" id="935223.SAMN04488131_107103"/>
<accession>A0A1I2FAK2</accession>
<dbReference type="OrthoDB" id="9788332at2"/>
<organism evidence="2 3">
    <name type="scientific">Flavobacterium xueshanense</name>
    <dbReference type="NCBI Taxonomy" id="935223"/>
    <lineage>
        <taxon>Bacteria</taxon>
        <taxon>Pseudomonadati</taxon>
        <taxon>Bacteroidota</taxon>
        <taxon>Flavobacteriia</taxon>
        <taxon>Flavobacteriales</taxon>
        <taxon>Flavobacteriaceae</taxon>
        <taxon>Flavobacterium</taxon>
    </lineage>
</organism>
<evidence type="ECO:0000313" key="2">
    <source>
        <dbReference type="EMBL" id="SFF02494.1"/>
    </source>
</evidence>
<gene>
    <name evidence="2" type="ORF">SAMN04488131_107103</name>
</gene>
<name>A0A1I2FAK2_9FLAO</name>
<dbReference type="Pfam" id="PF09912">
    <property type="entry name" value="DUF2141"/>
    <property type="match status" value="1"/>
</dbReference>
<feature type="signal peptide" evidence="1">
    <location>
        <begin position="1"/>
        <end position="19"/>
    </location>
</feature>
<protein>
    <submittedName>
        <fullName evidence="2">Uncharacterized conserved protein, DUF2141 family</fullName>
    </submittedName>
</protein>
<dbReference type="RefSeq" id="WP_091204953.1">
    <property type="nucleotide sequence ID" value="NZ_FONQ01000007.1"/>
</dbReference>